<sequence length="500" mass="56260">MHQDARLRSTSPGRGDSSTPTSSPPPPPSYKTIFSRPPETGIIRDRYHYTLTVPLFSKKKLGRSAARKRYRDWTARMWIKASQLDHFGVPTRLVVDCSLEGDQRTLAGELNVIVEPFGDKGMPNPDTWPSAMFDMEDFLGFPRDIDGDQRKEDEWIRQYVEKVHKRDVGGRRILWLGINRVQHGITVGRKHRSQAEVYEDKWNEAVSLAPIPRKRSLPSSPSDVSQQQHTKKQKSDRSLLLSALPRPSIQITIPSSATTKAGQNRLPVQRAPNPLCSSSPSFSPSSTKPPKRQGAETEMADTFLASYEKELHQTECRADSIPSPSLRMTRVDEEVHEDFAARSPHNAKRERHVNVLAPAAFSHQATDSHKLPSCYVPRKTPECSGANRLGDSEGMPQATYKVPLDTSSILALLVRFQANEVSFASSSCVYPGWLQDLQKCSAGKMQQRQKWVEMIEDLPDLRPVMEKQLQRVEKDLEVLISDAIRLAGPNCLSQSYTTSR</sequence>
<dbReference type="EMBL" id="AWGJ01000007">
    <property type="protein sequence ID" value="ODN77875.1"/>
    <property type="molecule type" value="Genomic_DNA"/>
</dbReference>
<accession>A0A1E3HP06</accession>
<feature type="compositionally biased region" description="Polar residues" evidence="1">
    <location>
        <begin position="217"/>
        <end position="228"/>
    </location>
</feature>
<feature type="compositionally biased region" description="Polar residues" evidence="1">
    <location>
        <begin position="251"/>
        <end position="262"/>
    </location>
</feature>
<evidence type="ECO:0000256" key="1">
    <source>
        <dbReference type="SAM" id="MobiDB-lite"/>
    </source>
</evidence>
<evidence type="ECO:0000313" key="2">
    <source>
        <dbReference type="EMBL" id="ODN77875.1"/>
    </source>
</evidence>
<proteinExistence type="predicted"/>
<dbReference type="Proteomes" id="UP000094065">
    <property type="component" value="Unassembled WGS sequence"/>
</dbReference>
<comment type="caution">
    <text evidence="2">The sequence shown here is derived from an EMBL/GenBank/DDBJ whole genome shotgun (WGS) entry which is preliminary data.</text>
</comment>
<protein>
    <submittedName>
        <fullName evidence="2">Uncharacterized protein</fullName>
    </submittedName>
</protein>
<dbReference type="AlphaFoldDB" id="A0A1E3HP06"/>
<gene>
    <name evidence="2" type="ORF">L202_04989</name>
</gene>
<reference evidence="2 3" key="1">
    <citation type="submission" date="2016-06" db="EMBL/GenBank/DDBJ databases">
        <title>Evolution of pathogenesis and genome organization in the Tremellales.</title>
        <authorList>
            <person name="Cuomo C."/>
            <person name="Litvintseva A."/>
            <person name="Heitman J."/>
            <person name="Chen Y."/>
            <person name="Sun S."/>
            <person name="Springer D."/>
            <person name="Dromer F."/>
            <person name="Young S."/>
            <person name="Zeng Q."/>
            <person name="Chapman S."/>
            <person name="Gujja S."/>
            <person name="Saif S."/>
            <person name="Birren B."/>
        </authorList>
    </citation>
    <scope>NUCLEOTIDE SEQUENCE [LARGE SCALE GENOMIC DNA]</scope>
    <source>
        <strain evidence="2 3">CBS 6039</strain>
    </source>
</reference>
<keyword evidence="3" id="KW-1185">Reference proteome</keyword>
<feature type="compositionally biased region" description="Low complexity" evidence="1">
    <location>
        <begin position="272"/>
        <end position="288"/>
    </location>
</feature>
<feature type="region of interest" description="Disordered" evidence="1">
    <location>
        <begin position="209"/>
        <end position="238"/>
    </location>
</feature>
<feature type="region of interest" description="Disordered" evidence="1">
    <location>
        <begin position="1"/>
        <end position="36"/>
    </location>
</feature>
<dbReference type="OrthoDB" id="10308625at2759"/>
<dbReference type="GeneID" id="30156298"/>
<feature type="region of interest" description="Disordered" evidence="1">
    <location>
        <begin position="251"/>
        <end position="297"/>
    </location>
</feature>
<organism evidence="2 3">
    <name type="scientific">Cryptococcus amylolentus CBS 6039</name>
    <dbReference type="NCBI Taxonomy" id="1295533"/>
    <lineage>
        <taxon>Eukaryota</taxon>
        <taxon>Fungi</taxon>
        <taxon>Dikarya</taxon>
        <taxon>Basidiomycota</taxon>
        <taxon>Agaricomycotina</taxon>
        <taxon>Tremellomycetes</taxon>
        <taxon>Tremellales</taxon>
        <taxon>Cryptococcaceae</taxon>
        <taxon>Cryptococcus</taxon>
    </lineage>
</organism>
<evidence type="ECO:0000313" key="3">
    <source>
        <dbReference type="Proteomes" id="UP000094065"/>
    </source>
</evidence>
<dbReference type="RefSeq" id="XP_018993111.1">
    <property type="nucleotide sequence ID" value="XM_019139168.1"/>
</dbReference>
<feature type="compositionally biased region" description="Low complexity" evidence="1">
    <location>
        <begin position="8"/>
        <end position="21"/>
    </location>
</feature>
<name>A0A1E3HP06_9TREE</name>